<evidence type="ECO:0000313" key="3">
    <source>
        <dbReference type="Proteomes" id="UP001150062"/>
    </source>
</evidence>
<feature type="region of interest" description="Disordered" evidence="1">
    <location>
        <begin position="35"/>
        <end position="83"/>
    </location>
</feature>
<name>A0ABQ8YUS1_9EUKA</name>
<proteinExistence type="predicted"/>
<evidence type="ECO:0000256" key="1">
    <source>
        <dbReference type="SAM" id="MobiDB-lite"/>
    </source>
</evidence>
<keyword evidence="3" id="KW-1185">Reference proteome</keyword>
<accession>A0ABQ8YUS1</accession>
<evidence type="ECO:0000313" key="2">
    <source>
        <dbReference type="EMBL" id="KAJ6248356.1"/>
    </source>
</evidence>
<reference evidence="2" key="1">
    <citation type="submission" date="2022-08" db="EMBL/GenBank/DDBJ databases">
        <title>Novel sulfate-reducing endosymbionts in the free-living metamonad Anaeramoeba.</title>
        <authorList>
            <person name="Jerlstrom-Hultqvist J."/>
            <person name="Cepicka I."/>
            <person name="Gallot-Lavallee L."/>
            <person name="Salas-Leiva D."/>
            <person name="Curtis B.A."/>
            <person name="Zahonova K."/>
            <person name="Pipaliya S."/>
            <person name="Dacks J."/>
            <person name="Roger A.J."/>
        </authorList>
    </citation>
    <scope>NUCLEOTIDE SEQUENCE</scope>
    <source>
        <strain evidence="2">Schooner1</strain>
    </source>
</reference>
<comment type="caution">
    <text evidence="2">The sequence shown here is derived from an EMBL/GenBank/DDBJ whole genome shotgun (WGS) entry which is preliminary data.</text>
</comment>
<sequence>MCFSDLSFNCLTFNKRTEQGGFRKTRAKLLTTCTTSPNNNPITEKEKNIYKHQKNYEEEKEEEKTIKTENEEEETKEKDKKER</sequence>
<dbReference type="EMBL" id="JAOAOG010000114">
    <property type="protein sequence ID" value="KAJ6248356.1"/>
    <property type="molecule type" value="Genomic_DNA"/>
</dbReference>
<dbReference type="Proteomes" id="UP001150062">
    <property type="component" value="Unassembled WGS sequence"/>
</dbReference>
<protein>
    <submittedName>
        <fullName evidence="2">Uncharacterized protein</fullName>
    </submittedName>
</protein>
<feature type="compositionally biased region" description="Basic and acidic residues" evidence="1">
    <location>
        <begin position="43"/>
        <end position="83"/>
    </location>
</feature>
<organism evidence="2 3">
    <name type="scientific">Anaeramoeba flamelloides</name>
    <dbReference type="NCBI Taxonomy" id="1746091"/>
    <lineage>
        <taxon>Eukaryota</taxon>
        <taxon>Metamonada</taxon>
        <taxon>Anaeramoebidae</taxon>
        <taxon>Anaeramoeba</taxon>
    </lineage>
</organism>
<gene>
    <name evidence="2" type="ORF">M0813_17691</name>
</gene>